<gene>
    <name evidence="1" type="ORF">OV079_22400</name>
</gene>
<dbReference type="RefSeq" id="WP_267770896.1">
    <property type="nucleotide sequence ID" value="NZ_JAPNKE010000002.1"/>
</dbReference>
<protein>
    <recommendedName>
        <fullName evidence="3">Right handed beta helix domain-containing protein</fullName>
    </recommendedName>
</protein>
<dbReference type="EMBL" id="JAPNKE010000002">
    <property type="protein sequence ID" value="MCY1008260.1"/>
    <property type="molecule type" value="Genomic_DNA"/>
</dbReference>
<dbReference type="SUPFAM" id="SSF51126">
    <property type="entry name" value="Pectin lyase-like"/>
    <property type="match status" value="1"/>
</dbReference>
<sequence>MIYGNYYSGVRFAGPATDAIVIARNTFHANGAGSTADSRSEINLDDAGTAANATIRRNIFAGGHNLVNDCFDAAAMAFAIDDNVVDGPVTGGEAGCVGAVITEAPQFADPAAADFHPENPAVAAYGAYADD</sequence>
<reference evidence="1" key="1">
    <citation type="submission" date="2022-11" db="EMBL/GenBank/DDBJ databases">
        <title>Minimal conservation of predation-associated metabolite biosynthetic gene clusters underscores biosynthetic potential of Myxococcota including descriptions for ten novel species: Archangium lansinium sp. nov., Myxococcus landrumus sp. nov., Nannocystis bai.</title>
        <authorList>
            <person name="Ahearne A."/>
            <person name="Stevens C."/>
            <person name="Phillips K."/>
        </authorList>
    </citation>
    <scope>NUCLEOTIDE SEQUENCE</scope>
    <source>
        <strain evidence="1">Na p29</strain>
    </source>
</reference>
<evidence type="ECO:0008006" key="3">
    <source>
        <dbReference type="Google" id="ProtNLM"/>
    </source>
</evidence>
<dbReference type="InterPro" id="IPR011050">
    <property type="entry name" value="Pectin_lyase_fold/virulence"/>
</dbReference>
<evidence type="ECO:0000313" key="1">
    <source>
        <dbReference type="EMBL" id="MCY1008260.1"/>
    </source>
</evidence>
<comment type="caution">
    <text evidence="1">The sequence shown here is derived from an EMBL/GenBank/DDBJ whole genome shotgun (WGS) entry which is preliminary data.</text>
</comment>
<dbReference type="Proteomes" id="UP001150924">
    <property type="component" value="Unassembled WGS sequence"/>
</dbReference>
<dbReference type="AlphaFoldDB" id="A0A9X3IYQ2"/>
<organism evidence="1 2">
    <name type="scientific">Nannocystis pusilla</name>
    <dbReference type="NCBI Taxonomy" id="889268"/>
    <lineage>
        <taxon>Bacteria</taxon>
        <taxon>Pseudomonadati</taxon>
        <taxon>Myxococcota</taxon>
        <taxon>Polyangia</taxon>
        <taxon>Nannocystales</taxon>
        <taxon>Nannocystaceae</taxon>
        <taxon>Nannocystis</taxon>
    </lineage>
</organism>
<name>A0A9X3IYQ2_9BACT</name>
<proteinExistence type="predicted"/>
<accession>A0A9X3IYQ2</accession>
<keyword evidence="2" id="KW-1185">Reference proteome</keyword>
<evidence type="ECO:0000313" key="2">
    <source>
        <dbReference type="Proteomes" id="UP001150924"/>
    </source>
</evidence>